<organism evidence="1 2">
    <name type="scientific">Monodon monoceros</name>
    <name type="common">Narwhal</name>
    <name type="synonym">Ceratodon monodon</name>
    <dbReference type="NCBI Taxonomy" id="40151"/>
    <lineage>
        <taxon>Eukaryota</taxon>
        <taxon>Metazoa</taxon>
        <taxon>Chordata</taxon>
        <taxon>Craniata</taxon>
        <taxon>Vertebrata</taxon>
        <taxon>Euteleostomi</taxon>
        <taxon>Mammalia</taxon>
        <taxon>Eutheria</taxon>
        <taxon>Laurasiatheria</taxon>
        <taxon>Artiodactyla</taxon>
        <taxon>Whippomorpha</taxon>
        <taxon>Cetacea</taxon>
        <taxon>Odontoceti</taxon>
        <taxon>Monodontidae</taxon>
        <taxon>Monodon</taxon>
    </lineage>
</organism>
<evidence type="ECO:0000313" key="2">
    <source>
        <dbReference type="Proteomes" id="UP000308365"/>
    </source>
</evidence>
<dbReference type="AlphaFoldDB" id="A0A4U1FJZ5"/>
<dbReference type="Proteomes" id="UP000308365">
    <property type="component" value="Unassembled WGS sequence"/>
</dbReference>
<reference evidence="2" key="1">
    <citation type="journal article" date="2019" name="IScience">
        <title>Narwhal Genome Reveals Long-Term Low Genetic Diversity despite Current Large Abundance Size.</title>
        <authorList>
            <person name="Westbury M.V."/>
            <person name="Petersen B."/>
            <person name="Garde E."/>
            <person name="Heide-Jorgensen M.P."/>
            <person name="Lorenzen E.D."/>
        </authorList>
    </citation>
    <scope>NUCLEOTIDE SEQUENCE [LARGE SCALE GENOMIC DNA]</scope>
</reference>
<name>A0A4U1FJZ5_MONMO</name>
<comment type="caution">
    <text evidence="1">The sequence shown here is derived from an EMBL/GenBank/DDBJ whole genome shotgun (WGS) entry which is preliminary data.</text>
</comment>
<gene>
    <name evidence="1" type="ORF">EI555_001176</name>
</gene>
<protein>
    <submittedName>
        <fullName evidence="1">Uncharacterized protein</fullName>
    </submittedName>
</protein>
<dbReference type="EMBL" id="RWIC01000095">
    <property type="protein sequence ID" value="TKC50094.1"/>
    <property type="molecule type" value="Genomic_DNA"/>
</dbReference>
<sequence>MGSVGCAPGVKLAGGFCNTQSDLLVPVLGECYHCWLLRKSPSLLMKLFQSSTPAITLENLDIKYLLRPIDKEVISLDT</sequence>
<evidence type="ECO:0000313" key="1">
    <source>
        <dbReference type="EMBL" id="TKC50094.1"/>
    </source>
</evidence>
<accession>A0A4U1FJZ5</accession>
<proteinExistence type="predicted"/>